<dbReference type="EC" id="3.5.1.88" evidence="2"/>
<name>A0A1F6CDB3_9BACT</name>
<reference evidence="4 5" key="1">
    <citation type="journal article" date="2016" name="Nat. Commun.">
        <title>Thousands of microbial genomes shed light on interconnected biogeochemical processes in an aquifer system.</title>
        <authorList>
            <person name="Anantharaman K."/>
            <person name="Brown C.T."/>
            <person name="Hug L.A."/>
            <person name="Sharon I."/>
            <person name="Castelle C.J."/>
            <person name="Probst A.J."/>
            <person name="Thomas B.C."/>
            <person name="Singh A."/>
            <person name="Wilkins M.J."/>
            <person name="Karaoz U."/>
            <person name="Brodie E.L."/>
            <person name="Williams K.H."/>
            <person name="Hubbard S.S."/>
            <person name="Banfield J.F."/>
        </authorList>
    </citation>
    <scope>NUCLEOTIDE SEQUENCE [LARGE SCALE GENOMIC DNA]</scope>
</reference>
<dbReference type="InterPro" id="IPR036821">
    <property type="entry name" value="Peptide_deformylase_sf"/>
</dbReference>
<feature type="compositionally biased region" description="Basic and acidic residues" evidence="3">
    <location>
        <begin position="158"/>
        <end position="171"/>
    </location>
</feature>
<dbReference type="PIRSF" id="PIRSF004749">
    <property type="entry name" value="Pep_def"/>
    <property type="match status" value="1"/>
</dbReference>
<proteinExistence type="inferred from homology"/>
<organism evidence="4 5">
    <name type="scientific">Candidatus Kaiserbacteria bacterium RIFCSPHIGHO2_01_FULL_49_13</name>
    <dbReference type="NCBI Taxonomy" id="1798477"/>
    <lineage>
        <taxon>Bacteria</taxon>
        <taxon>Candidatus Kaiseribacteriota</taxon>
    </lineage>
</organism>
<dbReference type="EMBL" id="MFKQ01000033">
    <property type="protein sequence ID" value="OGG47001.1"/>
    <property type="molecule type" value="Genomic_DNA"/>
</dbReference>
<dbReference type="AlphaFoldDB" id="A0A1F6CDB3"/>
<dbReference type="NCBIfam" id="TIGR00079">
    <property type="entry name" value="pept_deformyl"/>
    <property type="match status" value="1"/>
</dbReference>
<feature type="region of interest" description="Disordered" evidence="3">
    <location>
        <begin position="158"/>
        <end position="186"/>
    </location>
</feature>
<keyword evidence="2" id="KW-0408">Iron</keyword>
<gene>
    <name evidence="2" type="primary">def</name>
    <name evidence="4" type="ORF">A2671_00455</name>
</gene>
<feature type="binding site" evidence="2">
    <location>
        <position position="142"/>
    </location>
    <ligand>
        <name>Fe cation</name>
        <dbReference type="ChEBI" id="CHEBI:24875"/>
    </ligand>
</feature>
<evidence type="ECO:0000256" key="1">
    <source>
        <dbReference type="ARBA" id="ARBA00010759"/>
    </source>
</evidence>
<comment type="similarity">
    <text evidence="1 2">Belongs to the polypeptide deformylase family.</text>
</comment>
<evidence type="ECO:0000256" key="2">
    <source>
        <dbReference type="HAMAP-Rule" id="MF_00163"/>
    </source>
</evidence>
<dbReference type="SUPFAM" id="SSF56420">
    <property type="entry name" value="Peptide deformylase"/>
    <property type="match status" value="1"/>
</dbReference>
<feature type="compositionally biased region" description="Polar residues" evidence="3">
    <location>
        <begin position="173"/>
        <end position="186"/>
    </location>
</feature>
<dbReference type="NCBIfam" id="NF001159">
    <property type="entry name" value="PRK00150.1-3"/>
    <property type="match status" value="1"/>
</dbReference>
<dbReference type="PANTHER" id="PTHR10458:SF22">
    <property type="entry name" value="PEPTIDE DEFORMYLASE"/>
    <property type="match status" value="1"/>
</dbReference>
<comment type="caution">
    <text evidence="4">The sequence shown here is derived from an EMBL/GenBank/DDBJ whole genome shotgun (WGS) entry which is preliminary data.</text>
</comment>
<comment type="cofactor">
    <cofactor evidence="2">
        <name>Fe(2+)</name>
        <dbReference type="ChEBI" id="CHEBI:29033"/>
    </cofactor>
    <text evidence="2">Binds 1 Fe(2+) ion.</text>
</comment>
<feature type="binding site" evidence="2">
    <location>
        <position position="100"/>
    </location>
    <ligand>
        <name>Fe cation</name>
        <dbReference type="ChEBI" id="CHEBI:24875"/>
    </ligand>
</feature>
<dbReference type="GO" id="GO:0042586">
    <property type="term" value="F:peptide deformylase activity"/>
    <property type="evidence" value="ECO:0007669"/>
    <property type="project" value="UniProtKB-UniRule"/>
</dbReference>
<dbReference type="Gene3D" id="3.90.45.10">
    <property type="entry name" value="Peptide deformylase"/>
    <property type="match status" value="1"/>
</dbReference>
<dbReference type="GO" id="GO:0006412">
    <property type="term" value="P:translation"/>
    <property type="evidence" value="ECO:0007669"/>
    <property type="project" value="UniProtKB-UniRule"/>
</dbReference>
<dbReference type="CDD" id="cd00487">
    <property type="entry name" value="Pep_deformylase"/>
    <property type="match status" value="1"/>
</dbReference>
<feature type="active site" evidence="2">
    <location>
        <position position="143"/>
    </location>
</feature>
<comment type="catalytic activity">
    <reaction evidence="2">
        <text>N-terminal N-formyl-L-methionyl-[peptide] + H2O = N-terminal L-methionyl-[peptide] + formate</text>
        <dbReference type="Rhea" id="RHEA:24420"/>
        <dbReference type="Rhea" id="RHEA-COMP:10639"/>
        <dbReference type="Rhea" id="RHEA-COMP:10640"/>
        <dbReference type="ChEBI" id="CHEBI:15377"/>
        <dbReference type="ChEBI" id="CHEBI:15740"/>
        <dbReference type="ChEBI" id="CHEBI:49298"/>
        <dbReference type="ChEBI" id="CHEBI:64731"/>
        <dbReference type="EC" id="3.5.1.88"/>
    </reaction>
</comment>
<protein>
    <recommendedName>
        <fullName evidence="2">Peptide deformylase</fullName>
        <shortName evidence="2">PDF</shortName>
        <ecNumber evidence="2">3.5.1.88</ecNumber>
    </recommendedName>
    <alternativeName>
        <fullName evidence="2">Polypeptide deformylase</fullName>
    </alternativeName>
</protein>
<evidence type="ECO:0000313" key="5">
    <source>
        <dbReference type="Proteomes" id="UP000178344"/>
    </source>
</evidence>
<dbReference type="PANTHER" id="PTHR10458">
    <property type="entry name" value="PEPTIDE DEFORMYLASE"/>
    <property type="match status" value="1"/>
</dbReference>
<comment type="function">
    <text evidence="2">Removes the formyl group from the N-terminal Met of newly synthesized proteins. Requires at least a dipeptide for an efficient rate of reaction. N-terminal L-methionine is a prerequisite for activity but the enzyme has broad specificity at other positions.</text>
</comment>
<dbReference type="GO" id="GO:0046872">
    <property type="term" value="F:metal ion binding"/>
    <property type="evidence" value="ECO:0007669"/>
    <property type="project" value="UniProtKB-KW"/>
</dbReference>
<sequence>MVHIVSKDSEALRQIAEKVPLKDIGSARLGKILEDMREALDSQDDGVAIAAPQIGVPLRIFVVSRRILRRTGDQEVRDLVCINPEISKLSKEKSSMEEGCLSVRWLYGKVSRSTRATIKAYDENGKSFIRGASGLLAQIFQHETDHLNGILFTDTATDLHKIPPPEMKREPGITNQEKTNRSSPNS</sequence>
<dbReference type="Proteomes" id="UP000178344">
    <property type="component" value="Unassembled WGS sequence"/>
</dbReference>
<accession>A0A1F6CDB3</accession>
<dbReference type="PRINTS" id="PR01576">
    <property type="entry name" value="PDEFORMYLASE"/>
</dbReference>
<dbReference type="HAMAP" id="MF_00163">
    <property type="entry name" value="Pep_deformylase"/>
    <property type="match status" value="1"/>
</dbReference>
<keyword evidence="2" id="KW-0479">Metal-binding</keyword>
<feature type="binding site" evidence="2">
    <location>
        <position position="146"/>
    </location>
    <ligand>
        <name>Fe cation</name>
        <dbReference type="ChEBI" id="CHEBI:24875"/>
    </ligand>
</feature>
<evidence type="ECO:0000313" key="4">
    <source>
        <dbReference type="EMBL" id="OGG47001.1"/>
    </source>
</evidence>
<dbReference type="InterPro" id="IPR023635">
    <property type="entry name" value="Peptide_deformylase"/>
</dbReference>
<keyword evidence="2" id="KW-0648">Protein biosynthesis</keyword>
<keyword evidence="2" id="KW-0378">Hydrolase</keyword>
<dbReference type="Pfam" id="PF01327">
    <property type="entry name" value="Pep_deformylase"/>
    <property type="match status" value="1"/>
</dbReference>
<evidence type="ECO:0000256" key="3">
    <source>
        <dbReference type="SAM" id="MobiDB-lite"/>
    </source>
</evidence>